<gene>
    <name evidence="1" type="ORF">RclHR1_18020003</name>
</gene>
<keyword evidence="2" id="KW-1185">Reference proteome</keyword>
<organism evidence="1 2">
    <name type="scientific">Rhizophagus clarus</name>
    <dbReference type="NCBI Taxonomy" id="94130"/>
    <lineage>
        <taxon>Eukaryota</taxon>
        <taxon>Fungi</taxon>
        <taxon>Fungi incertae sedis</taxon>
        <taxon>Mucoromycota</taxon>
        <taxon>Glomeromycotina</taxon>
        <taxon>Glomeromycetes</taxon>
        <taxon>Glomerales</taxon>
        <taxon>Glomeraceae</taxon>
        <taxon>Rhizophagus</taxon>
    </lineage>
</organism>
<proteinExistence type="predicted"/>
<reference evidence="1 2" key="1">
    <citation type="submission" date="2017-11" db="EMBL/GenBank/DDBJ databases">
        <title>The genome of Rhizophagus clarus HR1 reveals common genetic basis of auxotrophy among arbuscular mycorrhizal fungi.</title>
        <authorList>
            <person name="Kobayashi Y."/>
        </authorList>
    </citation>
    <scope>NUCLEOTIDE SEQUENCE [LARGE SCALE GENOMIC DNA]</scope>
    <source>
        <strain evidence="1 2">HR1</strain>
    </source>
</reference>
<comment type="caution">
    <text evidence="1">The sequence shown here is derived from an EMBL/GenBank/DDBJ whole genome shotgun (WGS) entry which is preliminary data.</text>
</comment>
<protein>
    <submittedName>
        <fullName evidence="1">Uncharacterized protein</fullName>
    </submittedName>
</protein>
<sequence>MIFLDDKHHCKVGEPGFSVVAVERGARTSITFKVADHDFTKMEIMPNVAMICNIPESINTCNILLLDEELVDKPVLCLYTDGRPDHHCTYTCVQLSYICLFIALDLNYFVAIRTLPQHSWKNPVERIILILNLGLQSVSLMQTEMNDDSERLMSKCGIMNKICKKAEKNPTLKVDLKIWFIACLTVNFLKMSPSKHLSWHQRLKWKDSEKQFSL</sequence>
<accession>A0A2Z6QN21</accession>
<evidence type="ECO:0000313" key="1">
    <source>
        <dbReference type="EMBL" id="GBB90965.1"/>
    </source>
</evidence>
<evidence type="ECO:0000313" key="2">
    <source>
        <dbReference type="Proteomes" id="UP000247702"/>
    </source>
</evidence>
<dbReference type="Proteomes" id="UP000247702">
    <property type="component" value="Unassembled WGS sequence"/>
</dbReference>
<dbReference type="EMBL" id="BEXD01000894">
    <property type="protein sequence ID" value="GBB90965.1"/>
    <property type="molecule type" value="Genomic_DNA"/>
</dbReference>
<dbReference type="AlphaFoldDB" id="A0A2Z6QN21"/>
<name>A0A2Z6QN21_9GLOM</name>